<feature type="domain" description="Beta-lactamase-related" evidence="2">
    <location>
        <begin position="173"/>
        <end position="443"/>
    </location>
</feature>
<dbReference type="InterPro" id="IPR050789">
    <property type="entry name" value="Diverse_Enzym_Activities"/>
</dbReference>
<name>A0A399RLF7_9PROT</name>
<comment type="caution">
    <text evidence="3">The sequence shown here is derived from an EMBL/GenBank/DDBJ whole genome shotgun (WGS) entry which is preliminary data.</text>
</comment>
<dbReference type="InterPro" id="IPR012338">
    <property type="entry name" value="Beta-lactam/transpept-like"/>
</dbReference>
<dbReference type="InterPro" id="IPR001466">
    <property type="entry name" value="Beta-lactam-related"/>
</dbReference>
<protein>
    <submittedName>
        <fullName evidence="3">Class C beta-lactamase-related serine hydrolase</fullName>
    </submittedName>
</protein>
<dbReference type="PANTHER" id="PTHR43283:SF7">
    <property type="entry name" value="BETA-LACTAMASE-RELATED DOMAIN-CONTAINING PROTEIN"/>
    <property type="match status" value="1"/>
</dbReference>
<evidence type="ECO:0000256" key="1">
    <source>
        <dbReference type="SAM" id="SignalP"/>
    </source>
</evidence>
<proteinExistence type="predicted"/>
<dbReference type="RefSeq" id="WP_119375990.1">
    <property type="nucleotide sequence ID" value="NZ_QWFX01000006.1"/>
</dbReference>
<dbReference type="EMBL" id="QWFX01000006">
    <property type="protein sequence ID" value="RIJ30682.1"/>
    <property type="molecule type" value="Genomic_DNA"/>
</dbReference>
<evidence type="ECO:0000313" key="4">
    <source>
        <dbReference type="Proteomes" id="UP000266385"/>
    </source>
</evidence>
<dbReference type="Proteomes" id="UP000266385">
    <property type="component" value="Unassembled WGS sequence"/>
</dbReference>
<gene>
    <name evidence="3" type="ORF">D1223_08685</name>
</gene>
<organism evidence="3 4">
    <name type="scientific">Henriciella mobilis</name>
    <dbReference type="NCBI Taxonomy" id="2305467"/>
    <lineage>
        <taxon>Bacteria</taxon>
        <taxon>Pseudomonadati</taxon>
        <taxon>Pseudomonadota</taxon>
        <taxon>Alphaproteobacteria</taxon>
        <taxon>Hyphomonadales</taxon>
        <taxon>Hyphomonadaceae</taxon>
        <taxon>Henriciella</taxon>
    </lineage>
</organism>
<dbReference type="PANTHER" id="PTHR43283">
    <property type="entry name" value="BETA-LACTAMASE-RELATED"/>
    <property type="match status" value="1"/>
</dbReference>
<dbReference type="AlphaFoldDB" id="A0A399RLF7"/>
<reference evidence="3 4" key="1">
    <citation type="submission" date="2018-08" db="EMBL/GenBank/DDBJ databases">
        <title>Henriciella mobilis sp. nov., isolated from seawater.</title>
        <authorList>
            <person name="Cheng H."/>
            <person name="Wu Y.-H."/>
            <person name="Xu X.-W."/>
            <person name="Guo L.-L."/>
        </authorList>
    </citation>
    <scope>NUCLEOTIDE SEQUENCE [LARGE SCALE GENOMIC DNA]</scope>
    <source>
        <strain evidence="3 4">JN25</strain>
    </source>
</reference>
<dbReference type="OrthoDB" id="9814204at2"/>
<keyword evidence="3" id="KW-0378">Hydrolase</keyword>
<dbReference type="GO" id="GO:0016787">
    <property type="term" value="F:hydrolase activity"/>
    <property type="evidence" value="ECO:0007669"/>
    <property type="project" value="UniProtKB-KW"/>
</dbReference>
<accession>A0A399RLF7</accession>
<dbReference type="SUPFAM" id="SSF56601">
    <property type="entry name" value="beta-lactamase/transpeptidase-like"/>
    <property type="match status" value="1"/>
</dbReference>
<evidence type="ECO:0000259" key="2">
    <source>
        <dbReference type="Pfam" id="PF00144"/>
    </source>
</evidence>
<feature type="signal peptide" evidence="1">
    <location>
        <begin position="1"/>
        <end position="21"/>
    </location>
</feature>
<evidence type="ECO:0000313" key="3">
    <source>
        <dbReference type="EMBL" id="RIJ30682.1"/>
    </source>
</evidence>
<keyword evidence="1" id="KW-0732">Signal</keyword>
<sequence length="491" mass="54007">MRWTVLSALVGVLAFPSIATAQEGGDTEIMQKALAAGYKALFTCSATFTADQSRAEIDFNELDGIYTDYREPMRTVSEAKINDRQRSVAVRYKKGEPPRIAVWRSGFGCSLLPIGADPSASDWLPRFSGEVSRLQRDVSTAIGSDVKLIDTSFYQQRTEPSVSFAFDGQTYGRGTRTSAVVIVKDGQLVAERYARGIDATTPQRTWSVAKSLTATIIGAALEQGIMDLDYPALVKAWTAGGDPRREITLRDVLQMASGLDSGVTGSRTDRTYFGGARVIDTALVNPLEITPGERFKYANYDTLAAMRGLREAMDDDQRYWRFPYTDLLWKIGALNTTLETDWGGDFVSSSQVWMTARDMARLGQLYLQDGVWAGERILKEGWVDFVSSPGPAQPDRTDPDSLGYGGSFWLLDRFDGIPSDTYAGIGNRGQYMVIVPSHGLVIVRRGFDTADGGRFDIVAFTRDVIAGIDQGQTDMLDAQMQASQAEAEYND</sequence>
<dbReference type="Pfam" id="PF00144">
    <property type="entry name" value="Beta-lactamase"/>
    <property type="match status" value="1"/>
</dbReference>
<feature type="chain" id="PRO_5017247076" evidence="1">
    <location>
        <begin position="22"/>
        <end position="491"/>
    </location>
</feature>
<dbReference type="Gene3D" id="3.40.710.10">
    <property type="entry name" value="DD-peptidase/beta-lactamase superfamily"/>
    <property type="match status" value="1"/>
</dbReference>
<keyword evidence="4" id="KW-1185">Reference proteome</keyword>